<proteinExistence type="inferred from homology"/>
<dbReference type="Pfam" id="PF01357">
    <property type="entry name" value="Expansin_C"/>
    <property type="match status" value="1"/>
</dbReference>
<dbReference type="GO" id="GO:0009653">
    <property type="term" value="P:anatomical structure morphogenesis"/>
    <property type="evidence" value="ECO:0007669"/>
    <property type="project" value="UniProtKB-ARBA"/>
</dbReference>
<dbReference type="InterPro" id="IPR009009">
    <property type="entry name" value="RlpA-like_DPBB"/>
</dbReference>
<dbReference type="Proteomes" id="UP000290289">
    <property type="component" value="Chromosome 1"/>
</dbReference>
<evidence type="ECO:0000256" key="14">
    <source>
        <dbReference type="SAM" id="Coils"/>
    </source>
</evidence>
<evidence type="ECO:0000256" key="3">
    <source>
        <dbReference type="ARBA" id="ARBA00004191"/>
    </source>
</evidence>
<evidence type="ECO:0000313" key="19">
    <source>
        <dbReference type="EMBL" id="RXI08705.1"/>
    </source>
</evidence>
<evidence type="ECO:0000256" key="1">
    <source>
        <dbReference type="ARBA" id="ARBA00004123"/>
    </source>
</evidence>
<keyword evidence="7" id="KW-0732">Signal</keyword>
<dbReference type="InterPro" id="IPR046347">
    <property type="entry name" value="bZIP_sf"/>
</dbReference>
<comment type="caution">
    <text evidence="19">The sequence shown here is derived from an EMBL/GenBank/DDBJ whole genome shotgun (WGS) entry which is preliminary data.</text>
</comment>
<dbReference type="CDD" id="cd22274">
    <property type="entry name" value="DPBB_EXPA_N"/>
    <property type="match status" value="1"/>
</dbReference>
<gene>
    <name evidence="19" type="ORF">DVH24_022849</name>
</gene>
<evidence type="ECO:0000256" key="7">
    <source>
        <dbReference type="ARBA" id="ARBA00022729"/>
    </source>
</evidence>
<evidence type="ECO:0000259" key="17">
    <source>
        <dbReference type="PROSITE" id="PS50842"/>
    </source>
</evidence>
<sequence>MQDPVNPKPDPSSSSQDSQRPRMAPPFQDATPSLPFRGSYHRRAQSEVHFRIPDDLDLLQDPFDGPSGRFEELGGSEEDIFGTYMDMEKLGSKLDDGPSDLKPENAGGSLQSEGGGFGGDMSARPRHRHSNSVDASLDSIEAKKAMAPDKLAELWTVDPKRAKRILANRQSAARSKERKARYISELERKVQTLQTEATTLSAQLTLFQRDTSGLSSENTELKLRVQAMEQQAQLRDALNDALKKELERLKVATGEQLTHIDSYNLGMHHFPYSQSPFFPSQSQTGSRDSQNIHMPQFHQFQPNMSAPHQPMLGSSLSHACLDMSQQDPIGRFQGLDINNRGSHLVRPEGPSISAGESTFGDYGGGWEGGHATFYGGGDASGTMGGACGYGNLYSQGYGTNTAALSTALFNNGLSCGSCYEMKCGSDPKWCLPGSIIVTATNFCPPNFAQANDNGGWCNPPLQHFDLAEPAFLKIAQYRAGIVPVSFRRVSCVKKGGIRFTINGHSYFNLVLITNVGGAGDVHSVSIKGSKTGWQAMSRNWGQNWQSNSYLNGQSLSFQVTTSDGRTLTANNVAPGNWQFGQTFEGSQF</sequence>
<dbReference type="GO" id="GO:0003700">
    <property type="term" value="F:DNA-binding transcription factor activity"/>
    <property type="evidence" value="ECO:0007669"/>
    <property type="project" value="InterPro"/>
</dbReference>
<dbReference type="GO" id="GO:0003677">
    <property type="term" value="F:DNA binding"/>
    <property type="evidence" value="ECO:0007669"/>
    <property type="project" value="UniProtKB-KW"/>
</dbReference>
<evidence type="ECO:0000256" key="8">
    <source>
        <dbReference type="ARBA" id="ARBA00023015"/>
    </source>
</evidence>
<evidence type="ECO:0000256" key="12">
    <source>
        <dbReference type="ARBA" id="ARBA00023242"/>
    </source>
</evidence>
<keyword evidence="10" id="KW-0472">Membrane</keyword>
<dbReference type="SMART" id="SM00338">
    <property type="entry name" value="BRLZ"/>
    <property type="match status" value="1"/>
</dbReference>
<keyword evidence="14" id="KW-0175">Coiled coil</keyword>
<evidence type="ECO:0008006" key="21">
    <source>
        <dbReference type="Google" id="ProtNLM"/>
    </source>
</evidence>
<evidence type="ECO:0000256" key="11">
    <source>
        <dbReference type="ARBA" id="ARBA00023163"/>
    </source>
</evidence>
<keyword evidence="11" id="KW-0804">Transcription</keyword>
<keyword evidence="20" id="KW-1185">Reference proteome</keyword>
<name>A0A498KSN4_MALDO</name>
<evidence type="ECO:0000259" key="16">
    <source>
        <dbReference type="PROSITE" id="PS50217"/>
    </source>
</evidence>
<organism evidence="19 20">
    <name type="scientific">Malus domestica</name>
    <name type="common">Apple</name>
    <name type="synonym">Pyrus malus</name>
    <dbReference type="NCBI Taxonomy" id="3750"/>
    <lineage>
        <taxon>Eukaryota</taxon>
        <taxon>Viridiplantae</taxon>
        <taxon>Streptophyta</taxon>
        <taxon>Embryophyta</taxon>
        <taxon>Tracheophyta</taxon>
        <taxon>Spermatophyta</taxon>
        <taxon>Magnoliopsida</taxon>
        <taxon>eudicotyledons</taxon>
        <taxon>Gunneridae</taxon>
        <taxon>Pentapetalae</taxon>
        <taxon>rosids</taxon>
        <taxon>fabids</taxon>
        <taxon>Rosales</taxon>
        <taxon>Rosaceae</taxon>
        <taxon>Amygdaloideae</taxon>
        <taxon>Maleae</taxon>
        <taxon>Malus</taxon>
    </lineage>
</organism>
<comment type="similarity">
    <text evidence="4">Belongs to the expansin family. Expansin A subfamily.</text>
</comment>
<dbReference type="STRING" id="3750.A0A498KSN4"/>
<reference evidence="19 20" key="1">
    <citation type="submission" date="2018-10" db="EMBL/GenBank/DDBJ databases">
        <title>A high-quality apple genome assembly.</title>
        <authorList>
            <person name="Hu J."/>
        </authorList>
    </citation>
    <scope>NUCLEOTIDE SEQUENCE [LARGE SCALE GENOMIC DNA]</scope>
    <source>
        <strain evidence="20">cv. HFTH1</strain>
        <tissue evidence="19">Young leaf</tissue>
    </source>
</reference>
<dbReference type="GO" id="GO:0009664">
    <property type="term" value="P:plant-type cell wall organization"/>
    <property type="evidence" value="ECO:0007669"/>
    <property type="project" value="InterPro"/>
</dbReference>
<dbReference type="SUPFAM" id="SSF49590">
    <property type="entry name" value="PHL pollen allergen"/>
    <property type="match status" value="1"/>
</dbReference>
<dbReference type="InterPro" id="IPR004827">
    <property type="entry name" value="bZIP"/>
</dbReference>
<evidence type="ECO:0000256" key="2">
    <source>
        <dbReference type="ARBA" id="ARBA00004170"/>
    </source>
</evidence>
<dbReference type="GO" id="GO:0005576">
    <property type="term" value="C:extracellular region"/>
    <property type="evidence" value="ECO:0007669"/>
    <property type="project" value="InterPro"/>
</dbReference>
<dbReference type="AlphaFoldDB" id="A0A498KSN4"/>
<dbReference type="Pfam" id="PF03330">
    <property type="entry name" value="DPBB_1"/>
    <property type="match status" value="1"/>
</dbReference>
<dbReference type="PANTHER" id="PTHR31867">
    <property type="entry name" value="EXPANSIN-A15"/>
    <property type="match status" value="1"/>
</dbReference>
<dbReference type="FunFam" id="2.40.40.10:FF:000001">
    <property type="entry name" value="Expansin"/>
    <property type="match status" value="1"/>
</dbReference>
<dbReference type="InterPro" id="IPR036749">
    <property type="entry name" value="Expansin_CBD_sf"/>
</dbReference>
<feature type="region of interest" description="Disordered" evidence="15">
    <location>
        <begin position="1"/>
        <end position="42"/>
    </location>
</feature>
<dbReference type="PROSITE" id="PS50217">
    <property type="entry name" value="BZIP"/>
    <property type="match status" value="1"/>
</dbReference>
<keyword evidence="12" id="KW-0539">Nucleus</keyword>
<dbReference type="InterPro" id="IPR007112">
    <property type="entry name" value="Expansin/allergen_DPBB_dom"/>
</dbReference>
<dbReference type="PROSITE" id="PS50843">
    <property type="entry name" value="EXPANSIN_CBD"/>
    <property type="match status" value="1"/>
</dbReference>
<feature type="region of interest" description="Disordered" evidence="15">
    <location>
        <begin position="91"/>
        <end position="134"/>
    </location>
</feature>
<keyword evidence="8" id="KW-0805">Transcription regulation</keyword>
<dbReference type="InterPro" id="IPR007118">
    <property type="entry name" value="Expan_Lol_pI"/>
</dbReference>
<dbReference type="InterPro" id="IPR036908">
    <property type="entry name" value="RlpA-like_sf"/>
</dbReference>
<dbReference type="CDD" id="cd14703">
    <property type="entry name" value="bZIP_plant_RF2"/>
    <property type="match status" value="1"/>
</dbReference>
<dbReference type="PRINTS" id="PR01226">
    <property type="entry name" value="EXPANSIN"/>
</dbReference>
<evidence type="ECO:0000313" key="20">
    <source>
        <dbReference type="Proteomes" id="UP000290289"/>
    </source>
</evidence>
<dbReference type="EMBL" id="RDQH01000327">
    <property type="protein sequence ID" value="RXI08705.1"/>
    <property type="molecule type" value="Genomic_DNA"/>
</dbReference>
<evidence type="ECO:0000256" key="9">
    <source>
        <dbReference type="ARBA" id="ARBA00023125"/>
    </source>
</evidence>
<evidence type="ECO:0000256" key="10">
    <source>
        <dbReference type="ARBA" id="ARBA00023136"/>
    </source>
</evidence>
<feature type="compositionally biased region" description="Pro residues" evidence="15">
    <location>
        <begin position="1"/>
        <end position="10"/>
    </location>
</feature>
<feature type="domain" description="Expansin-like CBD" evidence="18">
    <location>
        <begin position="506"/>
        <end position="585"/>
    </location>
</feature>
<keyword evidence="6" id="KW-0964">Secreted</keyword>
<dbReference type="Pfam" id="PF00170">
    <property type="entry name" value="bZIP_1"/>
    <property type="match status" value="1"/>
</dbReference>
<comment type="subcellular location">
    <subcellularLocation>
        <location evidence="2">Membrane</location>
        <topology evidence="2">Peripheral membrane protein</topology>
    </subcellularLocation>
    <subcellularLocation>
        <location evidence="1">Nucleus</location>
    </subcellularLocation>
    <subcellularLocation>
        <location evidence="3">Secreted</location>
        <location evidence="3">Cell wall</location>
    </subcellularLocation>
</comment>
<evidence type="ECO:0000259" key="18">
    <source>
        <dbReference type="PROSITE" id="PS50843"/>
    </source>
</evidence>
<feature type="compositionally biased region" description="Low complexity" evidence="15">
    <location>
        <begin position="11"/>
        <end position="22"/>
    </location>
</feature>
<accession>A0A498KSN4</accession>
<feature type="coiled-coil region" evidence="14">
    <location>
        <begin position="176"/>
        <end position="255"/>
    </location>
</feature>
<feature type="domain" description="Expansin-like EG45" evidence="17">
    <location>
        <begin position="384"/>
        <end position="496"/>
    </location>
</feature>
<evidence type="ECO:0000256" key="4">
    <source>
        <dbReference type="ARBA" id="ARBA00005392"/>
    </source>
</evidence>
<dbReference type="SMART" id="SM00837">
    <property type="entry name" value="DPBB_1"/>
    <property type="match status" value="1"/>
</dbReference>
<evidence type="ECO:0000256" key="5">
    <source>
        <dbReference type="ARBA" id="ARBA00022512"/>
    </source>
</evidence>
<keyword evidence="5" id="KW-0134">Cell wall</keyword>
<protein>
    <recommendedName>
        <fullName evidence="21">Expansin</fullName>
    </recommendedName>
</protein>
<feature type="domain" description="BZIP" evidence="16">
    <location>
        <begin position="158"/>
        <end position="221"/>
    </location>
</feature>
<dbReference type="Gene3D" id="2.60.40.760">
    <property type="entry name" value="Expansin, cellulose-binding-like domain"/>
    <property type="match status" value="1"/>
</dbReference>
<keyword evidence="9" id="KW-0238">DNA-binding</keyword>
<dbReference type="Gene3D" id="2.40.40.10">
    <property type="entry name" value="RlpA-like domain"/>
    <property type="match status" value="1"/>
</dbReference>
<keyword evidence="13" id="KW-0961">Cell wall biogenesis/degradation</keyword>
<dbReference type="InterPro" id="IPR007117">
    <property type="entry name" value="Expansin_CBD"/>
</dbReference>
<feature type="compositionally biased region" description="Basic and acidic residues" evidence="15">
    <location>
        <begin position="91"/>
        <end position="103"/>
    </location>
</feature>
<dbReference type="InterPro" id="IPR044759">
    <property type="entry name" value="bZIP_RF2"/>
</dbReference>
<dbReference type="InterPro" id="IPR002963">
    <property type="entry name" value="Expansin"/>
</dbReference>
<dbReference type="SUPFAM" id="SSF57959">
    <property type="entry name" value="Leucine zipper domain"/>
    <property type="match status" value="1"/>
</dbReference>
<dbReference type="FunFam" id="2.60.40.760:FF:000001">
    <property type="entry name" value="Expansin"/>
    <property type="match status" value="1"/>
</dbReference>
<dbReference type="GO" id="GO:0016020">
    <property type="term" value="C:membrane"/>
    <property type="evidence" value="ECO:0007669"/>
    <property type="project" value="UniProtKB-SubCell"/>
</dbReference>
<evidence type="ECO:0000256" key="13">
    <source>
        <dbReference type="ARBA" id="ARBA00023316"/>
    </source>
</evidence>
<dbReference type="PRINTS" id="PR01225">
    <property type="entry name" value="EXPANSNFAMLY"/>
</dbReference>
<dbReference type="Gene3D" id="1.20.5.170">
    <property type="match status" value="1"/>
</dbReference>
<evidence type="ECO:0000256" key="15">
    <source>
        <dbReference type="SAM" id="MobiDB-lite"/>
    </source>
</evidence>
<dbReference type="PROSITE" id="PS50842">
    <property type="entry name" value="EXPANSIN_EG45"/>
    <property type="match status" value="1"/>
</dbReference>
<dbReference type="FunFam" id="1.20.5.170:FF:000009">
    <property type="entry name" value="probable transcription factor PosF21"/>
    <property type="match status" value="1"/>
</dbReference>
<dbReference type="SUPFAM" id="SSF50685">
    <property type="entry name" value="Barwin-like endoglucanases"/>
    <property type="match status" value="1"/>
</dbReference>
<evidence type="ECO:0000256" key="6">
    <source>
        <dbReference type="ARBA" id="ARBA00022525"/>
    </source>
</evidence>
<dbReference type="GO" id="GO:0005634">
    <property type="term" value="C:nucleus"/>
    <property type="evidence" value="ECO:0007669"/>
    <property type="project" value="UniProtKB-SubCell"/>
</dbReference>